<dbReference type="OrthoDB" id="8588at2157"/>
<dbReference type="GO" id="GO:0016887">
    <property type="term" value="F:ATP hydrolysis activity"/>
    <property type="evidence" value="ECO:0007669"/>
    <property type="project" value="InterPro"/>
</dbReference>
<dbReference type="NCBIfam" id="TIGR01511">
    <property type="entry name" value="ATPase-IB1_Cu"/>
    <property type="match status" value="1"/>
</dbReference>
<dbReference type="InterPro" id="IPR036163">
    <property type="entry name" value="HMA_dom_sf"/>
</dbReference>
<dbReference type="InterPro" id="IPR006122">
    <property type="entry name" value="HMA_Cu_ion-bd"/>
</dbReference>
<keyword evidence="4 16" id="KW-0812">Transmembrane</keyword>
<keyword evidence="10" id="KW-0460">Magnesium</keyword>
<evidence type="ECO:0000256" key="11">
    <source>
        <dbReference type="ARBA" id="ARBA00022967"/>
    </source>
</evidence>
<dbReference type="STRING" id="1041930.Mtc_2416"/>
<evidence type="ECO:0000256" key="1">
    <source>
        <dbReference type="ARBA" id="ARBA00004127"/>
    </source>
</evidence>
<keyword evidence="13" id="KW-0186">Copper</keyword>
<sequence>MVEAPARKIYLKIAGMTCASCVKRVEDALKGLKGVSEASVNLANEKAAIAYDPMKVSIDDMISAVKDAGYGVVTETATLPVQGMTCASCVKRVEDALREKQGVIDVSVNLATERVTVRYNPEEATLPGLKKAIIEAGYTVPEIKAEREFVDVEREARRREMSDLTEKFVLSGIAAAAIMALMFLRPYIPIISSLPHEWVMYISFLLATPVQFWIGWRFYKGAYAALKHGTADMNVLIAVGTSAAYFYSVIATFAPRLVAIGGEMPATYYDTSTMIIALILLGRLLEARAKGRTSEAIRRLTGLQARTARVIRDSREEEVLVEDVKVGDIVVVRPGEKIPVDGVVIDGYSSVDESMITGEPIPASKKAGDNVIGATINKTGSFKFRATKVGRDTVLSQIIKMVEEAQGTKAPIQRLADRVAAVFVPIVMALAILTFLAWYFLGPQPAFLMALLNFISVLIIACPCAMGLATPTAIMVGTGKGAQYGILIKGGESLENAHKINTIVLDKTGTITKGKPSLVDVEPVPGFSVSEIIRFAASAEKGSEHPLGEAIVKDAQERGIPLTEATKFDAIPGKGVVAEVEGHIVMVGNSSLMEYEEVPLDEMEGAFERLSAEGKTPMYVSVDGKPAGVVAVADTIKEGSREAIAELKKLGIEAIMVTGDNRRTAEAIARQVGIEKVMAEVLPQDKAEVVRKLQSDGRIVAMVGDGINDAPALAQADTGIAIGTGTDIAIESSDITLMSGDLRGVVTAIKLSRATIRTIRMNLFWAFIYNIIGIPIAAGVLYPWLHLLLNPIIAAAAMAFSSVSVVSNSLLLNRFKP</sequence>
<evidence type="ECO:0000256" key="2">
    <source>
        <dbReference type="ARBA" id="ARBA00006024"/>
    </source>
</evidence>
<feature type="transmembrane region" description="Helical" evidence="16">
    <location>
        <begin position="231"/>
        <end position="254"/>
    </location>
</feature>
<accession>H8I6E8</accession>
<dbReference type="InterPro" id="IPR044492">
    <property type="entry name" value="P_typ_ATPase_HD_dom"/>
</dbReference>
<dbReference type="PANTHER" id="PTHR43520">
    <property type="entry name" value="ATP7, ISOFORM B"/>
    <property type="match status" value="1"/>
</dbReference>
<feature type="transmembrane region" description="Helical" evidence="16">
    <location>
        <begin position="200"/>
        <end position="219"/>
    </location>
</feature>
<dbReference type="PRINTS" id="PR00943">
    <property type="entry name" value="CUATPASE"/>
</dbReference>
<dbReference type="SUPFAM" id="SSF55008">
    <property type="entry name" value="HMA, heavy metal-associated domain"/>
    <property type="match status" value="2"/>
</dbReference>
<dbReference type="EC" id="3.6.3.4" evidence="18"/>
<dbReference type="GO" id="GO:0016020">
    <property type="term" value="C:membrane"/>
    <property type="evidence" value="ECO:0007669"/>
    <property type="project" value="InterPro"/>
</dbReference>
<protein>
    <submittedName>
        <fullName evidence="18">Copper-(Or silver)-translocating P-type ATPase</fullName>
        <ecNumber evidence="18">3.6.3.4</ecNumber>
    </submittedName>
</protein>
<keyword evidence="18" id="KW-0378">Hydrolase</keyword>
<feature type="transmembrane region" description="Helical" evidence="16">
    <location>
        <begin position="791"/>
        <end position="812"/>
    </location>
</feature>
<dbReference type="InterPro" id="IPR059000">
    <property type="entry name" value="ATPase_P-type_domA"/>
</dbReference>
<dbReference type="SUPFAM" id="SSF81665">
    <property type="entry name" value="Calcium ATPase, transmembrane domain M"/>
    <property type="match status" value="1"/>
</dbReference>
<dbReference type="InterPro" id="IPR027256">
    <property type="entry name" value="P-typ_ATPase_IB"/>
</dbReference>
<organism evidence="18 19">
    <name type="scientific">Methanocella conradii (strain DSM 24694 / JCM 17849 / CGMCC 1.5162 / HZ254)</name>
    <dbReference type="NCBI Taxonomy" id="1041930"/>
    <lineage>
        <taxon>Archaea</taxon>
        <taxon>Methanobacteriati</taxon>
        <taxon>Methanobacteriota</taxon>
        <taxon>Stenosarchaea group</taxon>
        <taxon>Methanomicrobia</taxon>
        <taxon>Methanocellales</taxon>
        <taxon>Methanocellaceae</taxon>
        <taxon>Methanocella</taxon>
    </lineage>
</organism>
<dbReference type="eggNOG" id="arCOG02763">
    <property type="taxonomic scope" value="Archaea"/>
</dbReference>
<dbReference type="InterPro" id="IPR017969">
    <property type="entry name" value="Heavy-metal-associated_CS"/>
</dbReference>
<evidence type="ECO:0000256" key="8">
    <source>
        <dbReference type="ARBA" id="ARBA00022796"/>
    </source>
</evidence>
<dbReference type="RefSeq" id="WP_014406977.1">
    <property type="nucleotide sequence ID" value="NC_017034.1"/>
</dbReference>
<dbReference type="Pfam" id="PF00403">
    <property type="entry name" value="HMA"/>
    <property type="match status" value="2"/>
</dbReference>
<dbReference type="NCBIfam" id="TIGR01494">
    <property type="entry name" value="ATPase_P-type"/>
    <property type="match status" value="1"/>
</dbReference>
<dbReference type="InterPro" id="IPR018303">
    <property type="entry name" value="ATPase_P-typ_P_site"/>
</dbReference>
<evidence type="ECO:0000256" key="12">
    <source>
        <dbReference type="ARBA" id="ARBA00022989"/>
    </source>
</evidence>
<keyword evidence="14" id="KW-0406">Ion transport</keyword>
<dbReference type="GO" id="GO:0055070">
    <property type="term" value="P:copper ion homeostasis"/>
    <property type="evidence" value="ECO:0007669"/>
    <property type="project" value="TreeGrafter"/>
</dbReference>
<keyword evidence="12 16" id="KW-1133">Transmembrane helix</keyword>
<keyword evidence="19" id="KW-1185">Reference proteome</keyword>
<dbReference type="Proteomes" id="UP000005233">
    <property type="component" value="Chromosome"/>
</dbReference>
<evidence type="ECO:0000256" key="15">
    <source>
        <dbReference type="ARBA" id="ARBA00023136"/>
    </source>
</evidence>
<dbReference type="InterPro" id="IPR023299">
    <property type="entry name" value="ATPase_P-typ_cyto_dom_N"/>
</dbReference>
<dbReference type="PANTHER" id="PTHR43520:SF8">
    <property type="entry name" value="P-TYPE CU(+) TRANSPORTER"/>
    <property type="match status" value="1"/>
</dbReference>
<feature type="transmembrane region" description="Helical" evidence="16">
    <location>
        <begin position="168"/>
        <end position="188"/>
    </location>
</feature>
<comment type="similarity">
    <text evidence="2">Belongs to the cation transport ATPase (P-type) (TC 3.A.3) family. Type IB subfamily.</text>
</comment>
<reference evidence="18 19" key="1">
    <citation type="journal article" date="2012" name="J. Bacteriol.">
        <title>Complete genome sequence of a thermophilic methanogen, Methanocella conradii HZ254, isolated from Chinese rice field soil.</title>
        <authorList>
            <person name="Lu Z."/>
            <person name="Lu Y."/>
        </authorList>
    </citation>
    <scope>NUCLEOTIDE SEQUENCE [LARGE SCALE GENOMIC DNA]</scope>
    <source>
        <strain evidence="19">DSM 24694 / JCM 17849 / CGMCC 1.5162 / HZ254</strain>
    </source>
</reference>
<dbReference type="PROSITE" id="PS50846">
    <property type="entry name" value="HMA_2"/>
    <property type="match status" value="2"/>
</dbReference>
<keyword evidence="15 16" id="KW-0472">Membrane</keyword>
<dbReference type="SUPFAM" id="SSF56784">
    <property type="entry name" value="HAD-like"/>
    <property type="match status" value="1"/>
</dbReference>
<dbReference type="SFLD" id="SFLDG00002">
    <property type="entry name" value="C1.7:_P-type_atpase_like"/>
    <property type="match status" value="1"/>
</dbReference>
<dbReference type="PROSITE" id="PS00154">
    <property type="entry name" value="ATPASE_E1_E2"/>
    <property type="match status" value="1"/>
</dbReference>
<keyword evidence="5" id="KW-0479">Metal-binding</keyword>
<dbReference type="Gene3D" id="3.30.70.100">
    <property type="match status" value="2"/>
</dbReference>
<dbReference type="eggNOG" id="arCOG01576">
    <property type="taxonomic scope" value="Archaea"/>
</dbReference>
<dbReference type="FunFam" id="3.40.50.1000:FF:000333">
    <property type="entry name" value="Copper-transporting ATPase 2"/>
    <property type="match status" value="1"/>
</dbReference>
<dbReference type="InterPro" id="IPR008250">
    <property type="entry name" value="ATPase_P-typ_transduc_dom_A_sf"/>
</dbReference>
<evidence type="ECO:0000256" key="10">
    <source>
        <dbReference type="ARBA" id="ARBA00022842"/>
    </source>
</evidence>
<dbReference type="GO" id="GO:0005507">
    <property type="term" value="F:copper ion binding"/>
    <property type="evidence" value="ECO:0007669"/>
    <property type="project" value="InterPro"/>
</dbReference>
<dbReference type="AlphaFoldDB" id="H8I6E8"/>
<dbReference type="NCBIfam" id="TIGR00003">
    <property type="entry name" value="copper ion binding protein"/>
    <property type="match status" value="2"/>
</dbReference>
<evidence type="ECO:0000256" key="16">
    <source>
        <dbReference type="SAM" id="Phobius"/>
    </source>
</evidence>
<dbReference type="Gene3D" id="2.70.150.10">
    <property type="entry name" value="Calcium-transporting ATPase, cytoplasmic transduction domain A"/>
    <property type="match status" value="1"/>
</dbReference>
<feature type="transmembrane region" description="Helical" evidence="16">
    <location>
        <begin position="447"/>
        <end position="470"/>
    </location>
</feature>
<dbReference type="KEGG" id="mez:Mtc_2416"/>
<keyword evidence="8" id="KW-0187">Copper transport</keyword>
<dbReference type="SFLD" id="SFLDF00027">
    <property type="entry name" value="p-type_atpase"/>
    <property type="match status" value="1"/>
</dbReference>
<dbReference type="GO" id="GO:0043682">
    <property type="term" value="F:P-type divalent copper transporter activity"/>
    <property type="evidence" value="ECO:0007669"/>
    <property type="project" value="TreeGrafter"/>
</dbReference>
<evidence type="ECO:0000256" key="7">
    <source>
        <dbReference type="ARBA" id="ARBA00022741"/>
    </source>
</evidence>
<evidence type="ECO:0000256" key="5">
    <source>
        <dbReference type="ARBA" id="ARBA00022723"/>
    </source>
</evidence>
<dbReference type="PROSITE" id="PS01047">
    <property type="entry name" value="HMA_1"/>
    <property type="match status" value="2"/>
</dbReference>
<dbReference type="Pfam" id="PF00122">
    <property type="entry name" value="E1-E2_ATPase"/>
    <property type="match status" value="1"/>
</dbReference>
<keyword evidence="7" id="KW-0547">Nucleotide-binding</keyword>
<dbReference type="FunFam" id="2.70.150.10:FF:000002">
    <property type="entry name" value="Copper-transporting ATPase 1, putative"/>
    <property type="match status" value="1"/>
</dbReference>
<evidence type="ECO:0000259" key="17">
    <source>
        <dbReference type="PROSITE" id="PS50846"/>
    </source>
</evidence>
<dbReference type="InterPro" id="IPR001757">
    <property type="entry name" value="P_typ_ATPase"/>
</dbReference>
<feature type="transmembrane region" description="Helical" evidence="16">
    <location>
        <begin position="419"/>
        <end position="441"/>
    </location>
</feature>
<keyword evidence="6" id="KW-0677">Repeat</keyword>
<keyword evidence="3" id="KW-0813">Transport</keyword>
<dbReference type="HOGENOM" id="CLU_001771_0_3_2"/>
<keyword evidence="9" id="KW-0067">ATP-binding</keyword>
<dbReference type="SFLD" id="SFLDS00003">
    <property type="entry name" value="Haloacid_Dehalogenase"/>
    <property type="match status" value="1"/>
</dbReference>
<name>H8I6E8_METCZ</name>
<evidence type="ECO:0000313" key="19">
    <source>
        <dbReference type="Proteomes" id="UP000005233"/>
    </source>
</evidence>
<evidence type="ECO:0000256" key="14">
    <source>
        <dbReference type="ARBA" id="ARBA00023065"/>
    </source>
</evidence>
<dbReference type="PRINTS" id="PR00119">
    <property type="entry name" value="CATATPASE"/>
</dbReference>
<evidence type="ECO:0000256" key="13">
    <source>
        <dbReference type="ARBA" id="ARBA00023008"/>
    </source>
</evidence>
<evidence type="ECO:0000256" key="9">
    <source>
        <dbReference type="ARBA" id="ARBA00022840"/>
    </source>
</evidence>
<evidence type="ECO:0000313" key="18">
    <source>
        <dbReference type="EMBL" id="AFD01146.1"/>
    </source>
</evidence>
<dbReference type="SUPFAM" id="SSF81653">
    <property type="entry name" value="Calcium ATPase, transduction domain A"/>
    <property type="match status" value="1"/>
</dbReference>
<evidence type="ECO:0000256" key="6">
    <source>
        <dbReference type="ARBA" id="ARBA00022737"/>
    </source>
</evidence>
<dbReference type="EMBL" id="CP003243">
    <property type="protein sequence ID" value="AFD01146.1"/>
    <property type="molecule type" value="Genomic_DNA"/>
</dbReference>
<dbReference type="Gene3D" id="3.40.50.1000">
    <property type="entry name" value="HAD superfamily/HAD-like"/>
    <property type="match status" value="1"/>
</dbReference>
<dbReference type="InterPro" id="IPR023214">
    <property type="entry name" value="HAD_sf"/>
</dbReference>
<dbReference type="CDD" id="cd02094">
    <property type="entry name" value="P-type_ATPase_Cu-like"/>
    <property type="match status" value="1"/>
</dbReference>
<feature type="transmembrane region" description="Helical" evidence="16">
    <location>
        <begin position="266"/>
        <end position="285"/>
    </location>
</feature>
<dbReference type="PRINTS" id="PR00942">
    <property type="entry name" value="CUATPASEI"/>
</dbReference>
<dbReference type="CDD" id="cd00371">
    <property type="entry name" value="HMA"/>
    <property type="match status" value="2"/>
</dbReference>
<dbReference type="InterPro" id="IPR036412">
    <property type="entry name" value="HAD-like_sf"/>
</dbReference>
<feature type="domain" description="HMA" evidence="17">
    <location>
        <begin position="75"/>
        <end position="141"/>
    </location>
</feature>
<gene>
    <name evidence="18" type="primary">copA</name>
    <name evidence="18" type="ordered locus">Mtc_2416</name>
</gene>
<proteinExistence type="inferred from homology"/>
<dbReference type="NCBIfam" id="TIGR01525">
    <property type="entry name" value="ATPase-IB_hvy"/>
    <property type="match status" value="1"/>
</dbReference>
<dbReference type="InterPro" id="IPR006121">
    <property type="entry name" value="HMA_dom"/>
</dbReference>
<dbReference type="InterPro" id="IPR023298">
    <property type="entry name" value="ATPase_P-typ_TM_dom_sf"/>
</dbReference>
<dbReference type="GO" id="GO:0005524">
    <property type="term" value="F:ATP binding"/>
    <property type="evidence" value="ECO:0007669"/>
    <property type="project" value="UniProtKB-KW"/>
</dbReference>
<dbReference type="Gene3D" id="3.40.1110.10">
    <property type="entry name" value="Calcium-transporting ATPase, cytoplasmic domain N"/>
    <property type="match status" value="1"/>
</dbReference>
<dbReference type="GeneID" id="11972594"/>
<evidence type="ECO:0000256" key="3">
    <source>
        <dbReference type="ARBA" id="ARBA00022448"/>
    </source>
</evidence>
<dbReference type="Pfam" id="PF00702">
    <property type="entry name" value="Hydrolase"/>
    <property type="match status" value="1"/>
</dbReference>
<keyword evidence="11" id="KW-1278">Translocase</keyword>
<feature type="domain" description="HMA" evidence="17">
    <location>
        <begin position="7"/>
        <end position="73"/>
    </location>
</feature>
<dbReference type="FunFam" id="3.30.70.100:FF:000005">
    <property type="entry name" value="Copper-exporting P-type ATPase A"/>
    <property type="match status" value="2"/>
</dbReference>
<comment type="subcellular location">
    <subcellularLocation>
        <location evidence="1">Endomembrane system</location>
        <topology evidence="1">Multi-pass membrane protein</topology>
    </subcellularLocation>
</comment>
<feature type="transmembrane region" description="Helical" evidence="16">
    <location>
        <begin position="763"/>
        <end position="785"/>
    </location>
</feature>
<dbReference type="GO" id="GO:0012505">
    <property type="term" value="C:endomembrane system"/>
    <property type="evidence" value="ECO:0007669"/>
    <property type="project" value="UniProtKB-SubCell"/>
</dbReference>
<evidence type="ECO:0000256" key="4">
    <source>
        <dbReference type="ARBA" id="ARBA00022692"/>
    </source>
</evidence>